<dbReference type="EMBL" id="CAWUPB010000792">
    <property type="protein sequence ID" value="CAK7324845.1"/>
    <property type="molecule type" value="Genomic_DNA"/>
</dbReference>
<reference evidence="1 2" key="1">
    <citation type="submission" date="2024-01" db="EMBL/GenBank/DDBJ databases">
        <authorList>
            <person name="Waweru B."/>
        </authorList>
    </citation>
    <scope>NUCLEOTIDE SEQUENCE [LARGE SCALE GENOMIC DNA]</scope>
</reference>
<keyword evidence="2" id="KW-1185">Reference proteome</keyword>
<dbReference type="Proteomes" id="UP001314170">
    <property type="component" value="Unassembled WGS sequence"/>
</dbReference>
<name>A0AAV1QVL4_9ROSI</name>
<evidence type="ECO:0000313" key="2">
    <source>
        <dbReference type="Proteomes" id="UP001314170"/>
    </source>
</evidence>
<gene>
    <name evidence="1" type="ORF">DCAF_LOCUS2511</name>
</gene>
<organism evidence="1 2">
    <name type="scientific">Dovyalis caffra</name>
    <dbReference type="NCBI Taxonomy" id="77055"/>
    <lineage>
        <taxon>Eukaryota</taxon>
        <taxon>Viridiplantae</taxon>
        <taxon>Streptophyta</taxon>
        <taxon>Embryophyta</taxon>
        <taxon>Tracheophyta</taxon>
        <taxon>Spermatophyta</taxon>
        <taxon>Magnoliopsida</taxon>
        <taxon>eudicotyledons</taxon>
        <taxon>Gunneridae</taxon>
        <taxon>Pentapetalae</taxon>
        <taxon>rosids</taxon>
        <taxon>fabids</taxon>
        <taxon>Malpighiales</taxon>
        <taxon>Salicaceae</taxon>
        <taxon>Flacourtieae</taxon>
        <taxon>Dovyalis</taxon>
    </lineage>
</organism>
<accession>A0AAV1QVL4</accession>
<evidence type="ECO:0000313" key="1">
    <source>
        <dbReference type="EMBL" id="CAK7324845.1"/>
    </source>
</evidence>
<dbReference type="AlphaFoldDB" id="A0AAV1QVL4"/>
<protein>
    <submittedName>
        <fullName evidence="1">Uncharacterized protein</fullName>
    </submittedName>
</protein>
<proteinExistence type="predicted"/>
<comment type="caution">
    <text evidence="1">The sequence shown here is derived from an EMBL/GenBank/DDBJ whole genome shotgun (WGS) entry which is preliminary data.</text>
</comment>
<sequence length="147" mass="16294">MELARHLMEWILYPQMNLSPFLHKPRQLRALGFPVDEGSRPQALFPLRAWRGQEEDELLGTAPRKGRKTDPGHPAISLASVLHPSKPLHYRNLLVKCSTASSLSPSTSGVGSAYEVFLNQSLFPLPPTTATIGILELTISSLPDRCR</sequence>